<dbReference type="RefSeq" id="WP_057859849.1">
    <property type="nucleotide sequence ID" value="NZ_LLYB01000081.1"/>
</dbReference>
<protein>
    <submittedName>
        <fullName evidence="1">Uncharacterized protein</fullName>
    </submittedName>
</protein>
<reference evidence="1 2" key="1">
    <citation type="submission" date="2014-03" db="EMBL/GenBank/DDBJ databases">
        <title>Bradyrhizobium valentinum sp. nov., isolated from effective nodules of Lupinus mariae-josephae, a lupine endemic of basic-lime soils in Eastern Spain.</title>
        <authorList>
            <person name="Duran D."/>
            <person name="Rey L."/>
            <person name="Navarro A."/>
            <person name="Busquets A."/>
            <person name="Imperial J."/>
            <person name="Ruiz-Argueso T."/>
        </authorList>
    </citation>
    <scope>NUCLEOTIDE SEQUENCE [LARGE SCALE GENOMIC DNA]</scope>
    <source>
        <strain evidence="1 2">CCBAU 23086</strain>
    </source>
</reference>
<evidence type="ECO:0000313" key="2">
    <source>
        <dbReference type="Proteomes" id="UP000051660"/>
    </source>
</evidence>
<proteinExistence type="predicted"/>
<sequence>MTALGKQAHGLVLADHHHPVAVVLDFMQSRLAGTTAALTGRAKRLSLRMVADRPSCKKCESKIVWIRNRLLGPWRELRMREMPSIIPGAPEDYYIVINDFGALGQAFVETDLDHANYETTVSDLLSGQHSDPVRVIMFNPETGRSEDASHSVAQEVLRRLSLEDRLVPAVLEDFIDRHAGSDRQLTLRLL</sequence>
<comment type="caution">
    <text evidence="1">The sequence shown here is derived from an EMBL/GenBank/DDBJ whole genome shotgun (WGS) entry which is preliminary data.</text>
</comment>
<dbReference type="Proteomes" id="UP000051660">
    <property type="component" value="Unassembled WGS sequence"/>
</dbReference>
<gene>
    <name evidence="1" type="ORF">CQ14_07005</name>
</gene>
<dbReference type="EMBL" id="LLYB01000081">
    <property type="protein sequence ID" value="KRR21391.1"/>
    <property type="molecule type" value="Genomic_DNA"/>
</dbReference>
<evidence type="ECO:0000313" key="1">
    <source>
        <dbReference type="EMBL" id="KRR21391.1"/>
    </source>
</evidence>
<name>A0A0R3MT89_9BRAD</name>
<dbReference type="AlphaFoldDB" id="A0A0R3MT89"/>
<organism evidence="1 2">
    <name type="scientific">Bradyrhizobium lablabi</name>
    <dbReference type="NCBI Taxonomy" id="722472"/>
    <lineage>
        <taxon>Bacteria</taxon>
        <taxon>Pseudomonadati</taxon>
        <taxon>Pseudomonadota</taxon>
        <taxon>Alphaproteobacteria</taxon>
        <taxon>Hyphomicrobiales</taxon>
        <taxon>Nitrobacteraceae</taxon>
        <taxon>Bradyrhizobium</taxon>
    </lineage>
</organism>
<accession>A0A0R3MT89</accession>